<accession>X1M4H4</accession>
<sequence>MAKVDELSFGSLVIDGKKYSQDVLIFTDGTVKKRKGGFLMFGSHNIKIGELEELAQGEPEAIIIGTGTNAKASLATEAESWVKEKNLSLIVQPSYEAAASLNELTGQGKKVAALIHITC</sequence>
<name>X1M4H4_9ZZZZ</name>
<organism evidence="1">
    <name type="scientific">marine sediment metagenome</name>
    <dbReference type="NCBI Taxonomy" id="412755"/>
    <lineage>
        <taxon>unclassified sequences</taxon>
        <taxon>metagenomes</taxon>
        <taxon>ecological metagenomes</taxon>
    </lineage>
</organism>
<dbReference type="Gene3D" id="3.40.1230.10">
    <property type="entry name" value="MTH938-like"/>
    <property type="match status" value="1"/>
</dbReference>
<dbReference type="SUPFAM" id="SSF64076">
    <property type="entry name" value="MTH938-like"/>
    <property type="match status" value="1"/>
</dbReference>
<dbReference type="InterPro" id="IPR036748">
    <property type="entry name" value="MTH938-like_sf"/>
</dbReference>
<reference evidence="1" key="1">
    <citation type="journal article" date="2014" name="Front. Microbiol.">
        <title>High frequency of phylogenetically diverse reductive dehalogenase-homologous genes in deep subseafloor sedimentary metagenomes.</title>
        <authorList>
            <person name="Kawai M."/>
            <person name="Futagami T."/>
            <person name="Toyoda A."/>
            <person name="Takaki Y."/>
            <person name="Nishi S."/>
            <person name="Hori S."/>
            <person name="Arai W."/>
            <person name="Tsubouchi T."/>
            <person name="Morono Y."/>
            <person name="Uchiyama I."/>
            <person name="Ito T."/>
            <person name="Fujiyama A."/>
            <person name="Inagaki F."/>
            <person name="Takami H."/>
        </authorList>
    </citation>
    <scope>NUCLEOTIDE SEQUENCE</scope>
    <source>
        <strain evidence="1">Expedition CK06-06</strain>
    </source>
</reference>
<dbReference type="AlphaFoldDB" id="X1M4H4"/>
<dbReference type="PANTHER" id="PTHR15811:SF5">
    <property type="entry name" value="MTH938 DOMAIN-CONTAINING PROTEIN"/>
    <property type="match status" value="1"/>
</dbReference>
<dbReference type="GO" id="GO:0005737">
    <property type="term" value="C:cytoplasm"/>
    <property type="evidence" value="ECO:0007669"/>
    <property type="project" value="TreeGrafter"/>
</dbReference>
<proteinExistence type="predicted"/>
<protein>
    <submittedName>
        <fullName evidence="1">Uncharacterized protein</fullName>
    </submittedName>
</protein>
<gene>
    <name evidence="1" type="ORF">S06H3_07954</name>
</gene>
<comment type="caution">
    <text evidence="1">The sequence shown here is derived from an EMBL/GenBank/DDBJ whole genome shotgun (WGS) entry which is preliminary data.</text>
</comment>
<dbReference type="InterPro" id="IPR007523">
    <property type="entry name" value="NDUFAF3/AAMDC"/>
</dbReference>
<dbReference type="EMBL" id="BARV01003289">
    <property type="protein sequence ID" value="GAI01289.1"/>
    <property type="molecule type" value="Genomic_DNA"/>
</dbReference>
<dbReference type="PANTHER" id="PTHR15811">
    <property type="entry name" value="MTH938 DOMAIN-CONTAINING PROTEIN"/>
    <property type="match status" value="1"/>
</dbReference>
<dbReference type="Pfam" id="PF04430">
    <property type="entry name" value="DUF498"/>
    <property type="match status" value="1"/>
</dbReference>
<evidence type="ECO:0000313" key="1">
    <source>
        <dbReference type="EMBL" id="GAI01289.1"/>
    </source>
</evidence>